<dbReference type="PANTHER" id="PTHR11127">
    <property type="entry name" value="60S RIBOSOMAL PROTEIN L14"/>
    <property type="match status" value="1"/>
</dbReference>
<evidence type="ECO:0000313" key="3">
    <source>
        <dbReference type="EMBL" id="JAS62798.1"/>
    </source>
</evidence>
<dbReference type="GO" id="GO:0003723">
    <property type="term" value="F:RNA binding"/>
    <property type="evidence" value="ECO:0007669"/>
    <property type="project" value="InterPro"/>
</dbReference>
<dbReference type="EMBL" id="GECZ01006971">
    <property type="protein sequence ID" value="JAS62798.1"/>
    <property type="molecule type" value="Transcribed_RNA"/>
</dbReference>
<evidence type="ECO:0000256" key="1">
    <source>
        <dbReference type="ARBA" id="ARBA00022980"/>
    </source>
</evidence>
<proteinExistence type="predicted"/>
<reference evidence="3" key="1">
    <citation type="submission" date="2015-11" db="EMBL/GenBank/DDBJ databases">
        <title>De novo transcriptome assembly of four potential Pierce s Disease insect vectors from Arizona vineyards.</title>
        <authorList>
            <person name="Tassone E.E."/>
        </authorList>
    </citation>
    <scope>NUCLEOTIDE SEQUENCE</scope>
</reference>
<dbReference type="GO" id="GO:0003735">
    <property type="term" value="F:structural constituent of ribosome"/>
    <property type="evidence" value="ECO:0007669"/>
    <property type="project" value="InterPro"/>
</dbReference>
<dbReference type="InterPro" id="IPR008991">
    <property type="entry name" value="Translation_prot_SH3-like_sf"/>
</dbReference>
<protein>
    <recommendedName>
        <fullName evidence="4">KOW domain-containing protein</fullName>
    </recommendedName>
</protein>
<dbReference type="SUPFAM" id="SSF50104">
    <property type="entry name" value="Translation proteins SH3-like domain"/>
    <property type="match status" value="1"/>
</dbReference>
<dbReference type="InterPro" id="IPR014722">
    <property type="entry name" value="Rib_uL2_dom2"/>
</dbReference>
<dbReference type="GO" id="GO:0042273">
    <property type="term" value="P:ribosomal large subunit biogenesis"/>
    <property type="evidence" value="ECO:0007669"/>
    <property type="project" value="TreeGrafter"/>
</dbReference>
<organism evidence="3">
    <name type="scientific">Cuerna arida</name>
    <dbReference type="NCBI Taxonomy" id="1464854"/>
    <lineage>
        <taxon>Eukaryota</taxon>
        <taxon>Metazoa</taxon>
        <taxon>Ecdysozoa</taxon>
        <taxon>Arthropoda</taxon>
        <taxon>Hexapoda</taxon>
        <taxon>Insecta</taxon>
        <taxon>Pterygota</taxon>
        <taxon>Neoptera</taxon>
        <taxon>Paraneoptera</taxon>
        <taxon>Hemiptera</taxon>
        <taxon>Auchenorrhyncha</taxon>
        <taxon>Membracoidea</taxon>
        <taxon>Cicadellidae</taxon>
        <taxon>Cicadellinae</taxon>
        <taxon>Proconiini</taxon>
        <taxon>Cuerna</taxon>
    </lineage>
</organism>
<dbReference type="AlphaFoldDB" id="A0A1B6GK50"/>
<feature type="non-terminal residue" evidence="3">
    <location>
        <position position="1"/>
    </location>
</feature>
<dbReference type="PANTHER" id="PTHR11127:SF2">
    <property type="entry name" value="LARGE RIBOSOMAL SUBUNIT PROTEIN EL14"/>
    <property type="match status" value="1"/>
</dbReference>
<evidence type="ECO:0008006" key="4">
    <source>
        <dbReference type="Google" id="ProtNLM"/>
    </source>
</evidence>
<name>A0A1B6GK50_9HEMI</name>
<sequence>THEIKNLHKQINTILKESVSGGEIIPAVFSQLLQGISHREPFNFRLYIVRRPFDEIMPFKRFVETGRVAYIAEGQHKGKLCSIVDVINQTRALIDGPETGVPRGQIRLNQLHL</sequence>
<evidence type="ECO:0000256" key="2">
    <source>
        <dbReference type="ARBA" id="ARBA00023274"/>
    </source>
</evidence>
<feature type="non-terminal residue" evidence="3">
    <location>
        <position position="113"/>
    </location>
</feature>
<keyword evidence="1" id="KW-0689">Ribosomal protein</keyword>
<dbReference type="Gene3D" id="2.30.30.30">
    <property type="match status" value="1"/>
</dbReference>
<gene>
    <name evidence="3" type="ORF">g.12911</name>
</gene>
<dbReference type="InterPro" id="IPR039660">
    <property type="entry name" value="Ribosomal_eL14"/>
</dbReference>
<accession>A0A1B6GK50</accession>
<dbReference type="CDD" id="cd23702">
    <property type="entry name" value="eL14"/>
    <property type="match status" value="1"/>
</dbReference>
<dbReference type="GO" id="GO:0022625">
    <property type="term" value="C:cytosolic large ribosomal subunit"/>
    <property type="evidence" value="ECO:0007669"/>
    <property type="project" value="TreeGrafter"/>
</dbReference>
<keyword evidence="2" id="KW-0687">Ribonucleoprotein</keyword>